<gene>
    <name evidence="6" type="ORF">EDB81DRAFT_844037</name>
</gene>
<sequence>MATVFDVQFEHYLAANSLGVHETRPRLSWKFQTPLRDFRQQGYEAELSEEKLGSCQCVPETVKVTATSSTLGPWPFETFLKSRQRISVRVRLSDERGQKTPWREPAQLEIGLLSAATGVYEAGINGLRIGDYLLAPGWTAYDGRLQYQTYDVTQWLVPNHNVLGIRAAEGWFSGGIGFEGGHRNIWGDRVAVLAQLEITYRDGRVDVLPSGGSWKSSLGPIRRAEIYDGEKYDATLEVSGWSSPAGEDSRWGPVLVLPRLSDSVRLTSGYSEPVRRVQTINPLEKIQTPSGKTIFDFGQNLVGYTRLKHVSGARGHKVILLHAEVLENEELGTRPLRECDAKEEYTLMGAANGEAYEPRFTFHGFRYVQVDNWPGGQIDSSAIEVVVCRTDMKPAGSFSCSVALLDRGNFLSVPTDCPQRDERLGWTGDLAIFAPTSFLLFNCFNMLRNWLIDVQHDQAVLGGIPPMVSPNNTIVDPVWFYQETGNISILAQQYGSIITWMKTIPKNKNGGCNLWEPTIVQLGDWLDPAVPSNKPWMSPTDSKMVANMYLIQSLDPMVEISGILGKTDERAAFETEAAAARAEFQREYITPSGRLVSDTQAAYALVIYFSLLDSMRKNEFKIATGFASTPFICPALARTGHLQVAYSMLLETRTPLWLYPVTIGATTVWERWDSMLPDGSIKPGKMTSFNHYAFDAVAKFMIERIAGLRRLEPGWKRVLVAPAIGASHPPRLPRFPDLARNAAHITPHGRGNHDENSVLAIDKVSADVSHAAVVVKRLYSFAVDKDLKGMRDR</sequence>
<comment type="catalytic activity">
    <reaction evidence="1">
        <text>Hydrolysis of terminal non-reducing alpha-L-rhamnose residues in alpha-L-rhamnosides.</text>
        <dbReference type="EC" id="3.2.1.40"/>
    </reaction>
</comment>
<dbReference type="GO" id="GO:0030596">
    <property type="term" value="F:alpha-L-rhamnosidase activity"/>
    <property type="evidence" value="ECO:0007669"/>
    <property type="project" value="UniProtKB-EC"/>
</dbReference>
<reference evidence="6" key="1">
    <citation type="journal article" date="2021" name="Nat. Commun.">
        <title>Genetic determinants of endophytism in the Arabidopsis root mycobiome.</title>
        <authorList>
            <person name="Mesny F."/>
            <person name="Miyauchi S."/>
            <person name="Thiergart T."/>
            <person name="Pickel B."/>
            <person name="Atanasova L."/>
            <person name="Karlsson M."/>
            <person name="Huettel B."/>
            <person name="Barry K.W."/>
            <person name="Haridas S."/>
            <person name="Chen C."/>
            <person name="Bauer D."/>
            <person name="Andreopoulos W."/>
            <person name="Pangilinan J."/>
            <person name="LaButti K."/>
            <person name="Riley R."/>
            <person name="Lipzen A."/>
            <person name="Clum A."/>
            <person name="Drula E."/>
            <person name="Henrissat B."/>
            <person name="Kohler A."/>
            <person name="Grigoriev I.V."/>
            <person name="Martin F.M."/>
            <person name="Hacquard S."/>
        </authorList>
    </citation>
    <scope>NUCLEOTIDE SEQUENCE</scope>
    <source>
        <strain evidence="6">MPI-CAGE-AT-0147</strain>
    </source>
</reference>
<dbReference type="Gene3D" id="2.60.40.10">
    <property type="entry name" value="Immunoglobulins"/>
    <property type="match status" value="1"/>
</dbReference>
<dbReference type="EMBL" id="JAGMUV010000011">
    <property type="protein sequence ID" value="KAH7141055.1"/>
    <property type="molecule type" value="Genomic_DNA"/>
</dbReference>
<evidence type="ECO:0000259" key="5">
    <source>
        <dbReference type="Pfam" id="PF17389"/>
    </source>
</evidence>
<organism evidence="6 7">
    <name type="scientific">Dactylonectria macrodidyma</name>
    <dbReference type="NCBI Taxonomy" id="307937"/>
    <lineage>
        <taxon>Eukaryota</taxon>
        <taxon>Fungi</taxon>
        <taxon>Dikarya</taxon>
        <taxon>Ascomycota</taxon>
        <taxon>Pezizomycotina</taxon>
        <taxon>Sordariomycetes</taxon>
        <taxon>Hypocreomycetidae</taxon>
        <taxon>Hypocreales</taxon>
        <taxon>Nectriaceae</taxon>
        <taxon>Dactylonectria</taxon>
    </lineage>
</organism>
<dbReference type="OrthoDB" id="10036721at2759"/>
<dbReference type="Gene3D" id="2.60.120.260">
    <property type="entry name" value="Galactose-binding domain-like"/>
    <property type="match status" value="2"/>
</dbReference>
<dbReference type="PANTHER" id="PTHR33307">
    <property type="entry name" value="ALPHA-RHAMNOSIDASE (EUROFUNG)"/>
    <property type="match status" value="1"/>
</dbReference>
<dbReference type="Pfam" id="PF08531">
    <property type="entry name" value="Bac_rhamnosid_N"/>
    <property type="match status" value="1"/>
</dbReference>
<evidence type="ECO:0000313" key="6">
    <source>
        <dbReference type="EMBL" id="KAH7141055.1"/>
    </source>
</evidence>
<keyword evidence="7" id="KW-1185">Reference proteome</keyword>
<evidence type="ECO:0000313" key="7">
    <source>
        <dbReference type="Proteomes" id="UP000738349"/>
    </source>
</evidence>
<accession>A0A9P9ENJ7</accession>
<dbReference type="InterPro" id="IPR012341">
    <property type="entry name" value="6hp_glycosidase-like_sf"/>
</dbReference>
<evidence type="ECO:0000259" key="3">
    <source>
        <dbReference type="Pfam" id="PF05592"/>
    </source>
</evidence>
<dbReference type="InterPro" id="IPR035396">
    <property type="entry name" value="Bac_rhamnosid6H"/>
</dbReference>
<dbReference type="PANTHER" id="PTHR33307:SF6">
    <property type="entry name" value="ALPHA-RHAMNOSIDASE (EUROFUNG)-RELATED"/>
    <property type="match status" value="1"/>
</dbReference>
<dbReference type="InterPro" id="IPR008928">
    <property type="entry name" value="6-hairpin_glycosidase_sf"/>
</dbReference>
<feature type="domain" description="Alpha-L-rhamnosidase six-hairpin glycosidase" evidence="5">
    <location>
        <begin position="407"/>
        <end position="704"/>
    </location>
</feature>
<dbReference type="Pfam" id="PF17389">
    <property type="entry name" value="Bac_rhamnosid6H"/>
    <property type="match status" value="1"/>
</dbReference>
<evidence type="ECO:0000256" key="2">
    <source>
        <dbReference type="ARBA" id="ARBA00012652"/>
    </source>
</evidence>
<dbReference type="InterPro" id="IPR013737">
    <property type="entry name" value="Bac_rhamnosid_N"/>
</dbReference>
<evidence type="ECO:0000259" key="4">
    <source>
        <dbReference type="Pfam" id="PF08531"/>
    </source>
</evidence>
<feature type="domain" description="Bacterial alpha-L-rhamnosidase N-terminal" evidence="4">
    <location>
        <begin position="113"/>
        <end position="277"/>
    </location>
</feature>
<comment type="caution">
    <text evidence="6">The sequence shown here is derived from an EMBL/GenBank/DDBJ whole genome shotgun (WGS) entry which is preliminary data.</text>
</comment>
<proteinExistence type="predicted"/>
<dbReference type="GO" id="GO:0005975">
    <property type="term" value="P:carbohydrate metabolic process"/>
    <property type="evidence" value="ECO:0007669"/>
    <property type="project" value="InterPro"/>
</dbReference>
<dbReference type="SUPFAM" id="SSF48208">
    <property type="entry name" value="Six-hairpin glycosidases"/>
    <property type="match status" value="1"/>
</dbReference>
<feature type="domain" description="Alpha-L-rhamnosidase concanavalin-like" evidence="3">
    <location>
        <begin position="287"/>
        <end position="381"/>
    </location>
</feature>
<dbReference type="Gene3D" id="1.50.10.10">
    <property type="match status" value="1"/>
</dbReference>
<dbReference type="InterPro" id="IPR016007">
    <property type="entry name" value="Alpha_rhamnosid"/>
</dbReference>
<dbReference type="AlphaFoldDB" id="A0A9P9ENJ7"/>
<dbReference type="InterPro" id="IPR013783">
    <property type="entry name" value="Ig-like_fold"/>
</dbReference>
<name>A0A9P9ENJ7_9HYPO</name>
<evidence type="ECO:0000256" key="1">
    <source>
        <dbReference type="ARBA" id="ARBA00001445"/>
    </source>
</evidence>
<dbReference type="EC" id="3.2.1.40" evidence="2"/>
<dbReference type="InterPro" id="IPR008902">
    <property type="entry name" value="Rhamnosid_concanavalin"/>
</dbReference>
<dbReference type="Pfam" id="PF05592">
    <property type="entry name" value="Bac_rhamnosid"/>
    <property type="match status" value="1"/>
</dbReference>
<dbReference type="Proteomes" id="UP000738349">
    <property type="component" value="Unassembled WGS sequence"/>
</dbReference>
<protein>
    <recommendedName>
        <fullName evidence="2">alpha-L-rhamnosidase</fullName>
        <ecNumber evidence="2">3.2.1.40</ecNumber>
    </recommendedName>
</protein>